<dbReference type="EMBL" id="JAHRHJ020000006">
    <property type="protein sequence ID" value="KAH9312787.1"/>
    <property type="molecule type" value="Genomic_DNA"/>
</dbReference>
<sequence length="56" mass="6117">MAGDLDGRRSTTGYIFTVGGMIVSWISRLQKVVALSTTEAEYVAATEASKEMIWMS</sequence>
<protein>
    <submittedName>
        <fullName evidence="1">Uncharacterized protein</fullName>
    </submittedName>
</protein>
<dbReference type="PANTHER" id="PTHR11439">
    <property type="entry name" value="GAG-POL-RELATED RETROTRANSPOSON"/>
    <property type="match status" value="1"/>
</dbReference>
<dbReference type="CDD" id="cd09272">
    <property type="entry name" value="RNase_HI_RT_Ty1"/>
    <property type="match status" value="1"/>
</dbReference>
<dbReference type="OMA" id="VKEHLWM"/>
<reference evidence="1 2" key="1">
    <citation type="journal article" date="2021" name="Nat. Plants">
        <title>The Taxus genome provides insights into paclitaxel biosynthesis.</title>
        <authorList>
            <person name="Xiong X."/>
            <person name="Gou J."/>
            <person name="Liao Q."/>
            <person name="Li Y."/>
            <person name="Zhou Q."/>
            <person name="Bi G."/>
            <person name="Li C."/>
            <person name="Du R."/>
            <person name="Wang X."/>
            <person name="Sun T."/>
            <person name="Guo L."/>
            <person name="Liang H."/>
            <person name="Lu P."/>
            <person name="Wu Y."/>
            <person name="Zhang Z."/>
            <person name="Ro D.K."/>
            <person name="Shang Y."/>
            <person name="Huang S."/>
            <person name="Yan J."/>
        </authorList>
    </citation>
    <scope>NUCLEOTIDE SEQUENCE [LARGE SCALE GENOMIC DNA]</scope>
    <source>
        <strain evidence="1">Ta-2019</strain>
    </source>
</reference>
<comment type="caution">
    <text evidence="1">The sequence shown here is derived from an EMBL/GenBank/DDBJ whole genome shotgun (WGS) entry which is preliminary data.</text>
</comment>
<evidence type="ECO:0000313" key="2">
    <source>
        <dbReference type="Proteomes" id="UP000824469"/>
    </source>
</evidence>
<keyword evidence="2" id="KW-1185">Reference proteome</keyword>
<name>A0AA38L9T6_TAXCH</name>
<dbReference type="AlphaFoldDB" id="A0AA38L9T6"/>
<evidence type="ECO:0000313" key="1">
    <source>
        <dbReference type="EMBL" id="KAH9312787.1"/>
    </source>
</evidence>
<dbReference type="Proteomes" id="UP000824469">
    <property type="component" value="Unassembled WGS sequence"/>
</dbReference>
<organism evidence="1 2">
    <name type="scientific">Taxus chinensis</name>
    <name type="common">Chinese yew</name>
    <name type="synonym">Taxus wallichiana var. chinensis</name>
    <dbReference type="NCBI Taxonomy" id="29808"/>
    <lineage>
        <taxon>Eukaryota</taxon>
        <taxon>Viridiplantae</taxon>
        <taxon>Streptophyta</taxon>
        <taxon>Embryophyta</taxon>
        <taxon>Tracheophyta</taxon>
        <taxon>Spermatophyta</taxon>
        <taxon>Pinopsida</taxon>
        <taxon>Pinidae</taxon>
        <taxon>Conifers II</taxon>
        <taxon>Cupressales</taxon>
        <taxon>Taxaceae</taxon>
        <taxon>Taxus</taxon>
    </lineage>
</organism>
<feature type="non-terminal residue" evidence="1">
    <location>
        <position position="1"/>
    </location>
</feature>
<gene>
    <name evidence="1" type="ORF">KI387_027822</name>
</gene>
<accession>A0AA38L9T6</accession>
<proteinExistence type="predicted"/>
<feature type="non-terminal residue" evidence="1">
    <location>
        <position position="56"/>
    </location>
</feature>